<gene>
    <name evidence="2" type="ORF">AVDCRST_MAG93-1795</name>
</gene>
<keyword evidence="1" id="KW-0812">Transmembrane</keyword>
<organism evidence="2">
    <name type="scientific">uncultured Chloroflexia bacterium</name>
    <dbReference type="NCBI Taxonomy" id="1672391"/>
    <lineage>
        <taxon>Bacteria</taxon>
        <taxon>Bacillati</taxon>
        <taxon>Chloroflexota</taxon>
        <taxon>Chloroflexia</taxon>
        <taxon>environmental samples</taxon>
    </lineage>
</organism>
<accession>A0A6J4IJB9</accession>
<protein>
    <submittedName>
        <fullName evidence="2">Uncharacterized protein</fullName>
    </submittedName>
</protein>
<sequence length="41" mass="4532">MLAAYAAGQVVYGDGFLAAFFAGLAVNIFNVSLWEFFFDYD</sequence>
<dbReference type="AlphaFoldDB" id="A0A6J4IJB9"/>
<proteinExistence type="predicted"/>
<name>A0A6J4IJB9_9CHLR</name>
<dbReference type="EMBL" id="CADCTR010000608">
    <property type="protein sequence ID" value="CAA9251916.1"/>
    <property type="molecule type" value="Genomic_DNA"/>
</dbReference>
<keyword evidence="1" id="KW-0472">Membrane</keyword>
<evidence type="ECO:0000313" key="2">
    <source>
        <dbReference type="EMBL" id="CAA9251916.1"/>
    </source>
</evidence>
<keyword evidence="1" id="KW-1133">Transmembrane helix</keyword>
<reference evidence="2" key="1">
    <citation type="submission" date="2020-02" db="EMBL/GenBank/DDBJ databases">
        <authorList>
            <person name="Meier V. D."/>
        </authorList>
    </citation>
    <scope>NUCLEOTIDE SEQUENCE</scope>
    <source>
        <strain evidence="2">AVDCRST_MAG93</strain>
    </source>
</reference>
<feature type="transmembrane region" description="Helical" evidence="1">
    <location>
        <begin position="16"/>
        <end position="38"/>
    </location>
</feature>
<evidence type="ECO:0000256" key="1">
    <source>
        <dbReference type="SAM" id="Phobius"/>
    </source>
</evidence>